<protein>
    <submittedName>
        <fullName evidence="4">60S ribosomal protein L5</fullName>
    </submittedName>
</protein>
<gene>
    <name evidence="4" type="primary">RPL5_19</name>
    <name evidence="4" type="ORF">P7K49_033532</name>
</gene>
<dbReference type="EMBL" id="JASSZA010000019">
    <property type="protein sequence ID" value="KAK2087625.1"/>
    <property type="molecule type" value="Genomic_DNA"/>
</dbReference>
<feature type="region of interest" description="Disordered" evidence="2">
    <location>
        <begin position="26"/>
        <end position="75"/>
    </location>
</feature>
<dbReference type="Pfam" id="PF14204">
    <property type="entry name" value="Ribosomal_L18_c"/>
    <property type="match status" value="1"/>
</dbReference>
<feature type="domain" description="Large ribosomal subunit protein uL18 C-terminal eukaryotes" evidence="3">
    <location>
        <begin position="17"/>
        <end position="67"/>
    </location>
</feature>
<keyword evidence="4" id="KW-0689">Ribosomal protein</keyword>
<evidence type="ECO:0000313" key="4">
    <source>
        <dbReference type="EMBL" id="KAK2087625.1"/>
    </source>
</evidence>
<evidence type="ECO:0000256" key="1">
    <source>
        <dbReference type="ARBA" id="ARBA00022730"/>
    </source>
</evidence>
<dbReference type="Proteomes" id="UP001266305">
    <property type="component" value="Unassembled WGS sequence"/>
</dbReference>
<evidence type="ECO:0000256" key="2">
    <source>
        <dbReference type="SAM" id="MobiDB-lite"/>
    </source>
</evidence>
<keyword evidence="4" id="KW-0687">Ribonucleoprotein</keyword>
<keyword evidence="1" id="KW-0699">rRNA-binding</keyword>
<evidence type="ECO:0000313" key="5">
    <source>
        <dbReference type="Proteomes" id="UP001266305"/>
    </source>
</evidence>
<dbReference type="GO" id="GO:0005840">
    <property type="term" value="C:ribosome"/>
    <property type="evidence" value="ECO:0007669"/>
    <property type="project" value="UniProtKB-KW"/>
</dbReference>
<comment type="caution">
    <text evidence="4">The sequence shown here is derived from an EMBL/GenBank/DDBJ whole genome shotgun (WGS) entry which is preliminary data.</text>
</comment>
<keyword evidence="5" id="KW-1185">Reference proteome</keyword>
<proteinExistence type="predicted"/>
<reference evidence="4 5" key="1">
    <citation type="submission" date="2023-05" db="EMBL/GenBank/DDBJ databases">
        <title>B98-5 Cell Line De Novo Hybrid Assembly: An Optical Mapping Approach.</title>
        <authorList>
            <person name="Kananen K."/>
            <person name="Auerbach J.A."/>
            <person name="Kautto E."/>
            <person name="Blachly J.S."/>
        </authorList>
    </citation>
    <scope>NUCLEOTIDE SEQUENCE [LARGE SCALE GENOMIC DNA]</scope>
    <source>
        <strain evidence="4">B95-8</strain>
        <tissue evidence="4">Cell line</tissue>
    </source>
</reference>
<keyword evidence="1" id="KW-0694">RNA-binding</keyword>
<feature type="compositionally biased region" description="Basic residues" evidence="2">
    <location>
        <begin position="31"/>
        <end position="46"/>
    </location>
</feature>
<organism evidence="4 5">
    <name type="scientific">Saguinus oedipus</name>
    <name type="common">Cotton-top tamarin</name>
    <name type="synonym">Oedipomidas oedipus</name>
    <dbReference type="NCBI Taxonomy" id="9490"/>
    <lineage>
        <taxon>Eukaryota</taxon>
        <taxon>Metazoa</taxon>
        <taxon>Chordata</taxon>
        <taxon>Craniata</taxon>
        <taxon>Vertebrata</taxon>
        <taxon>Euteleostomi</taxon>
        <taxon>Mammalia</taxon>
        <taxon>Eutheria</taxon>
        <taxon>Euarchontoglires</taxon>
        <taxon>Primates</taxon>
        <taxon>Haplorrhini</taxon>
        <taxon>Platyrrhini</taxon>
        <taxon>Cebidae</taxon>
        <taxon>Callitrichinae</taxon>
        <taxon>Saguinus</taxon>
    </lineage>
</organism>
<accession>A0ABQ9TSW6</accession>
<name>A0ABQ9TSW6_SAGOE</name>
<sequence length="75" mass="8952">MGQSVADYTHYLMAEDEDAYKKQFSQYNPAYKKKPKKEVKRKRWNRPKMSLAQKKDQVAQKKASFLRAQERAAKR</sequence>
<dbReference type="Gene3D" id="3.30.420.100">
    <property type="match status" value="1"/>
</dbReference>
<evidence type="ECO:0000259" key="3">
    <source>
        <dbReference type="Pfam" id="PF14204"/>
    </source>
</evidence>
<dbReference type="InterPro" id="IPR025607">
    <property type="entry name" value="Ribosomal_uL18_C_euk"/>
</dbReference>